<evidence type="ECO:0000313" key="1">
    <source>
        <dbReference type="EMBL" id="SHI38451.1"/>
    </source>
</evidence>
<dbReference type="STRING" id="570521.SAMN04488508_101408"/>
<keyword evidence="1" id="KW-0540">Nuclease</keyword>
<dbReference type="EMBL" id="FQYP01000001">
    <property type="protein sequence ID" value="SHI38451.1"/>
    <property type="molecule type" value="Genomic_DNA"/>
</dbReference>
<dbReference type="AlphaFoldDB" id="A0A1M6APU3"/>
<accession>A0A1M6APU3</accession>
<keyword evidence="1" id="KW-0255">Endonuclease</keyword>
<keyword evidence="1" id="KW-0378">Hydrolase</keyword>
<keyword evidence="2" id="KW-1185">Reference proteome</keyword>
<proteinExistence type="predicted"/>
<dbReference type="GO" id="GO:0004519">
    <property type="term" value="F:endonuclease activity"/>
    <property type="evidence" value="ECO:0007669"/>
    <property type="project" value="UniProtKB-KW"/>
</dbReference>
<protein>
    <submittedName>
        <fullName evidence="1">Predicted 5' DNA nuclease, flap endonuclease-1-like, helix-3-turn-helix (H3TH) domain</fullName>
    </submittedName>
</protein>
<gene>
    <name evidence="1" type="ORF">SAMN04488508_101408</name>
</gene>
<sequence length="176" mass="20119">MLEFLNEANWWCLLLLLFLAFLLGWLLSRWALKNKYKAELEECQRQNSILKNAEYTKAKSTFSNKASSETEIKAIKTRDQGGIPISSTPAHTGEQPKLNFASFGEADASQKDDLKLISGIGPFIEEKLNGIGIYTFDQISRFTAEDIETVTQLIQFFPGRIERDHWTKQAEKLKQK</sequence>
<name>A0A1M6APU3_9FLAO</name>
<organism evidence="1 2">
    <name type="scientific">Aquimarina spongiae</name>
    <dbReference type="NCBI Taxonomy" id="570521"/>
    <lineage>
        <taxon>Bacteria</taxon>
        <taxon>Pseudomonadati</taxon>
        <taxon>Bacteroidota</taxon>
        <taxon>Flavobacteriia</taxon>
        <taxon>Flavobacteriales</taxon>
        <taxon>Flavobacteriaceae</taxon>
        <taxon>Aquimarina</taxon>
    </lineage>
</organism>
<dbReference type="RefSeq" id="WP_073313202.1">
    <property type="nucleotide sequence ID" value="NZ_FQYP01000001.1"/>
</dbReference>
<dbReference type="Proteomes" id="UP000184432">
    <property type="component" value="Unassembled WGS sequence"/>
</dbReference>
<reference evidence="2" key="1">
    <citation type="submission" date="2016-11" db="EMBL/GenBank/DDBJ databases">
        <authorList>
            <person name="Varghese N."/>
            <person name="Submissions S."/>
        </authorList>
    </citation>
    <scope>NUCLEOTIDE SEQUENCE [LARGE SCALE GENOMIC DNA]</scope>
    <source>
        <strain evidence="2">DSM 22623</strain>
    </source>
</reference>
<dbReference type="OrthoDB" id="9807941at2"/>
<evidence type="ECO:0000313" key="2">
    <source>
        <dbReference type="Proteomes" id="UP000184432"/>
    </source>
</evidence>